<name>A0A1H9YGJ5_9ACTN</name>
<keyword evidence="3" id="KW-1185">Reference proteome</keyword>
<dbReference type="EMBL" id="FOIE01000001">
    <property type="protein sequence ID" value="SES67589.1"/>
    <property type="molecule type" value="Genomic_DNA"/>
</dbReference>
<protein>
    <submittedName>
        <fullName evidence="2">Uncharacterized protein</fullName>
    </submittedName>
</protein>
<sequence>MLDAPSATRPGARAASGRCRSWRGHTETSATTHCTQETLQSLGPIAGTEYHHLTGPILVRVTGELPPSVTTEYEAAVAGPS</sequence>
<gene>
    <name evidence="2" type="ORF">SAMN04488546_0078</name>
</gene>
<dbReference type="AlphaFoldDB" id="A0A1H9YGJ5"/>
<reference evidence="3" key="1">
    <citation type="submission" date="2016-10" db="EMBL/GenBank/DDBJ databases">
        <authorList>
            <person name="Varghese N."/>
            <person name="Submissions S."/>
        </authorList>
    </citation>
    <scope>NUCLEOTIDE SEQUENCE [LARGE SCALE GENOMIC DNA]</scope>
    <source>
        <strain evidence="3">DSM 44209</strain>
    </source>
</reference>
<evidence type="ECO:0000313" key="2">
    <source>
        <dbReference type="EMBL" id="SES67589.1"/>
    </source>
</evidence>
<evidence type="ECO:0000313" key="3">
    <source>
        <dbReference type="Proteomes" id="UP000198507"/>
    </source>
</evidence>
<proteinExistence type="predicted"/>
<feature type="region of interest" description="Disordered" evidence="1">
    <location>
        <begin position="1"/>
        <end position="35"/>
    </location>
</feature>
<accession>A0A1H9YGJ5</accession>
<organism evidence="2 3">
    <name type="scientific">Geodermatophilus poikilotrophus</name>
    <dbReference type="NCBI Taxonomy" id="1333667"/>
    <lineage>
        <taxon>Bacteria</taxon>
        <taxon>Bacillati</taxon>
        <taxon>Actinomycetota</taxon>
        <taxon>Actinomycetes</taxon>
        <taxon>Geodermatophilales</taxon>
        <taxon>Geodermatophilaceae</taxon>
        <taxon>Geodermatophilus</taxon>
    </lineage>
</organism>
<dbReference type="Proteomes" id="UP000198507">
    <property type="component" value="Unassembled WGS sequence"/>
</dbReference>
<evidence type="ECO:0000256" key="1">
    <source>
        <dbReference type="SAM" id="MobiDB-lite"/>
    </source>
</evidence>